<organism evidence="1 2">
    <name type="scientific">Caviibacterium pharyngocola</name>
    <dbReference type="NCBI Taxonomy" id="28159"/>
    <lineage>
        <taxon>Bacteria</taxon>
        <taxon>Pseudomonadati</taxon>
        <taxon>Pseudomonadota</taxon>
        <taxon>Gammaproteobacteria</taxon>
        <taxon>Pasteurellales</taxon>
        <taxon>Pasteurellaceae</taxon>
        <taxon>Caviibacterium</taxon>
    </lineage>
</organism>
<protein>
    <recommendedName>
        <fullName evidence="3">Helix-turn-helix domain-containing protein</fullName>
    </recommendedName>
</protein>
<reference evidence="1 2" key="1">
    <citation type="submission" date="2017-11" db="EMBL/GenBank/DDBJ databases">
        <title>Reclassification of Bisgaard taxon 5 as Caviibacterium pharyngocola gen. nov., sp. nov.</title>
        <authorList>
            <person name="Christensen H."/>
        </authorList>
    </citation>
    <scope>NUCLEOTIDE SEQUENCE [LARGE SCALE GENOMIC DNA]</scope>
    <source>
        <strain evidence="1 2">7_3</strain>
    </source>
</reference>
<sequence length="406" mass="46707">MEQFAQNQTKFENGLLFFGNQHETVPTRLLHDIYLTPRAKFAWQLIKSKAREFQGGLFPSYEVLGKLLSDKPYSNTVLSRKVVTQTLLLLRLTRWLTLCETVRSHQGYVIGNIYLLHDEPMPIIETVQLNEDYLGLLEKSSQHKDPVVRGVATHIIDNLLADKTQWHYVSHIDWLKARYQSYQQRIDKPQANMSEESAYLVQVQENLLSSNMELGQNIDNILSSNMELRQKMNNSLSSNMELRDNKENNPLISKAVPKWNSGVQYSTSNIYTNTYCTGQVSQIQWPIEIQLSDFEKSSAAQAMQGLDLGLCQAILLEAQQRILKGEVKKPRGYLYRLIQLAHSGQFKPYHFEQQQENSLVYSRSFSPKAPTVPVTTPQPVQPALSAEQTMSRVEQMRLFRQKILDV</sequence>
<dbReference type="AlphaFoldDB" id="A0A2M8RSR1"/>
<evidence type="ECO:0000313" key="2">
    <source>
        <dbReference type="Proteomes" id="UP000230282"/>
    </source>
</evidence>
<dbReference type="NCBIfam" id="NF040582">
    <property type="entry name" value="STY4528_fam"/>
    <property type="match status" value="1"/>
</dbReference>
<keyword evidence="2" id="KW-1185">Reference proteome</keyword>
<dbReference type="Proteomes" id="UP000230282">
    <property type="component" value="Unassembled WGS sequence"/>
</dbReference>
<dbReference type="RefSeq" id="WP_100297705.1">
    <property type="nucleotide sequence ID" value="NZ_PHGZ01000037.1"/>
</dbReference>
<dbReference type="InterPro" id="IPR047749">
    <property type="entry name" value="STY4528-like"/>
</dbReference>
<evidence type="ECO:0008006" key="3">
    <source>
        <dbReference type="Google" id="ProtNLM"/>
    </source>
</evidence>
<gene>
    <name evidence="1" type="ORF">CVP04_11795</name>
</gene>
<dbReference type="OrthoDB" id="8556561at2"/>
<dbReference type="EMBL" id="PHGZ01000037">
    <property type="protein sequence ID" value="PJG81922.1"/>
    <property type="molecule type" value="Genomic_DNA"/>
</dbReference>
<proteinExistence type="predicted"/>
<accession>A0A2M8RSR1</accession>
<comment type="caution">
    <text evidence="1">The sequence shown here is derived from an EMBL/GenBank/DDBJ whole genome shotgun (WGS) entry which is preliminary data.</text>
</comment>
<evidence type="ECO:0000313" key="1">
    <source>
        <dbReference type="EMBL" id="PJG81922.1"/>
    </source>
</evidence>
<name>A0A2M8RSR1_9PAST</name>